<dbReference type="PANTHER" id="PTHR30203:SF33">
    <property type="entry name" value="BLR4455 PROTEIN"/>
    <property type="match status" value="1"/>
</dbReference>
<comment type="similarity">
    <text evidence="1 2">Belongs to the outer membrane factor (OMF) (TC 1.B.17) family.</text>
</comment>
<sequence>MKMRIFYRIFLTLAIPVVLSSCFAAKNYERPDIVDQSGFRTDSLPQDTLSIANLPWNEVFKDPLLQGYIEEGLANNIDIRIAIQQIAKSEAFFKQGRAGFYPTLNGNAQYTHQELSDNSQFGAQFSKLDIYQLSGNLSWEADVWGRIRSQKRAFDASYLQSVAAHQAVKTELIARIATAYYSLLSLDEQIRITAETVKTRENATETTKALKEAGNVTAVAVKQTEAQVYFAKGLLIDLTREAKLQENALSILLGKEPVDFERSNLDAQNIDAVMRTGVPIQLLRNRPDVIAAEYSLVNAFELTNVARADFYPSLTLNATGGLQSLSFDRLFDSSSLFATLIGGLTQPIFNGRQIRTRFEVSQAEQEQARLEFRRAILTATKEVSDAYYTYEAAKEKIEIKQKEFEAYDIATDYSEELLENGLANYLEVLNARENALNSSLNVIDARFNQLSSMVELYRAVGGGWKSTL</sequence>
<accession>A0A831QKU2</accession>
<keyword evidence="2" id="KW-0449">Lipoprotein</keyword>
<keyword evidence="2" id="KW-0564">Palmitate</keyword>
<dbReference type="SUPFAM" id="SSF56954">
    <property type="entry name" value="Outer membrane efflux proteins (OEP)"/>
    <property type="match status" value="1"/>
</dbReference>
<gene>
    <name evidence="3" type="ORF">ENH87_03890</name>
</gene>
<dbReference type="Gene3D" id="2.20.200.10">
    <property type="entry name" value="Outer membrane efflux proteins (OEP)"/>
    <property type="match status" value="1"/>
</dbReference>
<keyword evidence="2" id="KW-0472">Membrane</keyword>
<dbReference type="PANTHER" id="PTHR30203">
    <property type="entry name" value="OUTER MEMBRANE CATION EFFLUX PROTEIN"/>
    <property type="match status" value="1"/>
</dbReference>
<name>A0A831QKU2_9FLAO</name>
<organism evidence="3">
    <name type="scientific">Pricia antarctica</name>
    <dbReference type="NCBI Taxonomy" id="641691"/>
    <lineage>
        <taxon>Bacteria</taxon>
        <taxon>Pseudomonadati</taxon>
        <taxon>Bacteroidota</taxon>
        <taxon>Flavobacteriia</taxon>
        <taxon>Flavobacteriales</taxon>
        <taxon>Flavobacteriaceae</taxon>
        <taxon>Pricia</taxon>
    </lineage>
</organism>
<keyword evidence="2" id="KW-1134">Transmembrane beta strand</keyword>
<reference evidence="3" key="1">
    <citation type="journal article" date="2020" name="mSystems">
        <title>Genome- and Community-Level Interaction Insights into Carbon Utilization and Element Cycling Functions of Hydrothermarchaeota in Hydrothermal Sediment.</title>
        <authorList>
            <person name="Zhou Z."/>
            <person name="Liu Y."/>
            <person name="Xu W."/>
            <person name="Pan J."/>
            <person name="Luo Z.H."/>
            <person name="Li M."/>
        </authorList>
    </citation>
    <scope>NUCLEOTIDE SEQUENCE [LARGE SCALE GENOMIC DNA]</scope>
    <source>
        <strain evidence="3">HyVt-345</strain>
    </source>
</reference>
<dbReference type="Proteomes" id="UP000886191">
    <property type="component" value="Unassembled WGS sequence"/>
</dbReference>
<dbReference type="Pfam" id="PF02321">
    <property type="entry name" value="OEP"/>
    <property type="match status" value="2"/>
</dbReference>
<dbReference type="GO" id="GO:0015562">
    <property type="term" value="F:efflux transmembrane transporter activity"/>
    <property type="evidence" value="ECO:0007669"/>
    <property type="project" value="InterPro"/>
</dbReference>
<dbReference type="GO" id="GO:0005886">
    <property type="term" value="C:plasma membrane"/>
    <property type="evidence" value="ECO:0007669"/>
    <property type="project" value="UniProtKB-SubCell"/>
</dbReference>
<feature type="signal peptide" evidence="2">
    <location>
        <begin position="1"/>
        <end position="24"/>
    </location>
</feature>
<dbReference type="Gene3D" id="1.20.1600.10">
    <property type="entry name" value="Outer membrane efflux proteins (OEP)"/>
    <property type="match status" value="1"/>
</dbReference>
<dbReference type="InterPro" id="IPR003423">
    <property type="entry name" value="OMP_efflux"/>
</dbReference>
<proteinExistence type="inferred from homology"/>
<keyword evidence="2" id="KW-0812">Transmembrane</keyword>
<dbReference type="InterPro" id="IPR010131">
    <property type="entry name" value="MdtP/NodT-like"/>
</dbReference>
<comment type="subcellular location">
    <subcellularLocation>
        <location evidence="2">Cell membrane</location>
        <topology evidence="2">Lipid-anchor</topology>
    </subcellularLocation>
</comment>
<evidence type="ECO:0000256" key="2">
    <source>
        <dbReference type="RuleBase" id="RU362097"/>
    </source>
</evidence>
<dbReference type="AlphaFoldDB" id="A0A831QKU2"/>
<dbReference type="NCBIfam" id="TIGR01845">
    <property type="entry name" value="outer_NodT"/>
    <property type="match status" value="1"/>
</dbReference>
<keyword evidence="2" id="KW-0732">Signal</keyword>
<evidence type="ECO:0000256" key="1">
    <source>
        <dbReference type="ARBA" id="ARBA00007613"/>
    </source>
</evidence>
<dbReference type="EMBL" id="DRGL01000019">
    <property type="protein sequence ID" value="HEA20038.1"/>
    <property type="molecule type" value="Genomic_DNA"/>
</dbReference>
<dbReference type="PROSITE" id="PS51257">
    <property type="entry name" value="PROKAR_LIPOPROTEIN"/>
    <property type="match status" value="1"/>
</dbReference>
<comment type="caution">
    <text evidence="3">The sequence shown here is derived from an EMBL/GenBank/DDBJ whole genome shotgun (WGS) entry which is preliminary data.</text>
</comment>
<feature type="chain" id="PRO_5033097547" evidence="2">
    <location>
        <begin position="25"/>
        <end position="468"/>
    </location>
</feature>
<evidence type="ECO:0000313" key="3">
    <source>
        <dbReference type="EMBL" id="HEA20038.1"/>
    </source>
</evidence>
<protein>
    <submittedName>
        <fullName evidence="3">TolC family protein</fullName>
    </submittedName>
</protein>